<dbReference type="EMBL" id="UAVS01000005">
    <property type="protein sequence ID" value="SQA93822.1"/>
    <property type="molecule type" value="Genomic_DNA"/>
</dbReference>
<evidence type="ECO:0000256" key="1">
    <source>
        <dbReference type="SAM" id="MobiDB-lite"/>
    </source>
</evidence>
<dbReference type="Proteomes" id="UP000250169">
    <property type="component" value="Unassembled WGS sequence"/>
</dbReference>
<proteinExistence type="predicted"/>
<sequence>MNDEKEIGNKAAAMLQSALRSETSRFGKHVRGDKNALQNAQAKPRFRTSKRIDGTKQQYLRGIAIVMGKHGFVYHYGIEQGRLRKAHERTRHKPKETKYRVNAHSYRKGQLKRPFIQKVVDNSRAMEYLATELAQARGEEIVTYLARGLEDKV</sequence>
<protein>
    <recommendedName>
        <fullName evidence="4">Phage protein, HK97 gp10 family</fullName>
    </recommendedName>
</protein>
<accession>A0A2X2SL18</accession>
<feature type="compositionally biased region" description="Basic and acidic residues" evidence="1">
    <location>
        <begin position="22"/>
        <end position="34"/>
    </location>
</feature>
<reference evidence="2 3" key="1">
    <citation type="submission" date="2018-06" db="EMBL/GenBank/DDBJ databases">
        <authorList>
            <consortium name="Pathogen Informatics"/>
            <person name="Doyle S."/>
        </authorList>
    </citation>
    <scope>NUCLEOTIDE SEQUENCE [LARGE SCALE GENOMIC DNA]</scope>
    <source>
        <strain evidence="2 3">NCTC11545</strain>
    </source>
</reference>
<name>A0A2X2SL18_CAPOC</name>
<organism evidence="2 3">
    <name type="scientific">Capnocytophaga ochracea</name>
    <dbReference type="NCBI Taxonomy" id="1018"/>
    <lineage>
        <taxon>Bacteria</taxon>
        <taxon>Pseudomonadati</taxon>
        <taxon>Bacteroidota</taxon>
        <taxon>Flavobacteriia</taxon>
        <taxon>Flavobacteriales</taxon>
        <taxon>Flavobacteriaceae</taxon>
        <taxon>Capnocytophaga</taxon>
    </lineage>
</organism>
<dbReference type="RefSeq" id="WP_111972585.1">
    <property type="nucleotide sequence ID" value="NZ_UAVS01000005.1"/>
</dbReference>
<dbReference type="AlphaFoldDB" id="A0A2X2SL18"/>
<evidence type="ECO:0000313" key="3">
    <source>
        <dbReference type="Proteomes" id="UP000250169"/>
    </source>
</evidence>
<evidence type="ECO:0008006" key="4">
    <source>
        <dbReference type="Google" id="ProtNLM"/>
    </source>
</evidence>
<evidence type="ECO:0000313" key="2">
    <source>
        <dbReference type="EMBL" id="SQA93822.1"/>
    </source>
</evidence>
<gene>
    <name evidence="2" type="ORF">NCTC11545_01199</name>
</gene>
<feature type="region of interest" description="Disordered" evidence="1">
    <location>
        <begin position="19"/>
        <end position="44"/>
    </location>
</feature>